<keyword evidence="3" id="KW-1185">Reference proteome</keyword>
<dbReference type="GO" id="GO:0003677">
    <property type="term" value="F:DNA binding"/>
    <property type="evidence" value="ECO:0007669"/>
    <property type="project" value="InterPro"/>
</dbReference>
<protein>
    <recommendedName>
        <fullName evidence="4">XRE family transcriptional regulator</fullName>
    </recommendedName>
</protein>
<keyword evidence="1" id="KW-0175">Coiled coil</keyword>
<dbReference type="KEGG" id="mgod:E7746_00155"/>
<sequence>MDICDRINAIIQHENMNVSSFARHIGVGDQTVRGVVVMRRNKPGYDFLLKVVRAFDWLDTDWLITGEGNMVRSLKQQPDAAPVTDQVDALLTIIREKDERIEQLIRENTLLRHNP</sequence>
<dbReference type="InterPro" id="IPR010982">
    <property type="entry name" value="Lambda_DNA-bd_dom_sf"/>
</dbReference>
<evidence type="ECO:0000313" key="2">
    <source>
        <dbReference type="EMBL" id="QCD34407.1"/>
    </source>
</evidence>
<dbReference type="AlphaFoldDB" id="A0A4V1D193"/>
<evidence type="ECO:0000313" key="3">
    <source>
        <dbReference type="Proteomes" id="UP000297031"/>
    </source>
</evidence>
<dbReference type="EMBL" id="CP039393">
    <property type="protein sequence ID" value="QCD34407.1"/>
    <property type="molecule type" value="Genomic_DNA"/>
</dbReference>
<organism evidence="2 3">
    <name type="scientific">Muribaculum gordoncarteri</name>
    <dbReference type="NCBI Taxonomy" id="2530390"/>
    <lineage>
        <taxon>Bacteria</taxon>
        <taxon>Pseudomonadati</taxon>
        <taxon>Bacteroidota</taxon>
        <taxon>Bacteroidia</taxon>
        <taxon>Bacteroidales</taxon>
        <taxon>Muribaculaceae</taxon>
        <taxon>Muribaculum</taxon>
    </lineage>
</organism>
<accession>A0A4V1D193</accession>
<dbReference type="RefSeq" id="WP_136409425.1">
    <property type="nucleotide sequence ID" value="NZ_CP039393.1"/>
</dbReference>
<reference evidence="2 3" key="1">
    <citation type="submission" date="2019-02" db="EMBL/GenBank/DDBJ databases">
        <title>Isolation and identification of novel species under the genus Muribaculum.</title>
        <authorList>
            <person name="Miyake S."/>
            <person name="Ding Y."/>
            <person name="Low A."/>
            <person name="Soh M."/>
            <person name="Seedorf H."/>
        </authorList>
    </citation>
    <scope>NUCLEOTIDE SEQUENCE [LARGE SCALE GENOMIC DNA]</scope>
    <source>
        <strain evidence="2 3">TLL-A4</strain>
    </source>
</reference>
<evidence type="ECO:0000256" key="1">
    <source>
        <dbReference type="SAM" id="Coils"/>
    </source>
</evidence>
<name>A0A4V1D193_9BACT</name>
<proteinExistence type="predicted"/>
<evidence type="ECO:0008006" key="4">
    <source>
        <dbReference type="Google" id="ProtNLM"/>
    </source>
</evidence>
<dbReference type="OrthoDB" id="1034290at2"/>
<dbReference type="Gene3D" id="1.10.260.40">
    <property type="entry name" value="lambda repressor-like DNA-binding domains"/>
    <property type="match status" value="1"/>
</dbReference>
<gene>
    <name evidence="2" type="ORF">E7746_00155</name>
</gene>
<feature type="coiled-coil region" evidence="1">
    <location>
        <begin position="87"/>
        <end position="114"/>
    </location>
</feature>
<dbReference type="Proteomes" id="UP000297031">
    <property type="component" value="Chromosome"/>
</dbReference>